<reference evidence="1" key="1">
    <citation type="journal article" date="2021" name="Proc. Natl. Acad. Sci. U.S.A.">
        <title>A Catalog of Tens of Thousands of Viruses from Human Metagenomes Reveals Hidden Associations with Chronic Diseases.</title>
        <authorList>
            <person name="Tisza M.J."/>
            <person name="Buck C.B."/>
        </authorList>
    </citation>
    <scope>NUCLEOTIDE SEQUENCE</scope>
    <source>
        <strain evidence="1">CtBtT5</strain>
    </source>
</reference>
<sequence length="32" mass="3464">MLSFILPASQVKTEVNTPASAIHSSIFYILKG</sequence>
<proteinExistence type="predicted"/>
<evidence type="ECO:0000313" key="1">
    <source>
        <dbReference type="EMBL" id="DAE11950.1"/>
    </source>
</evidence>
<protein>
    <submittedName>
        <fullName evidence="1">Uncharacterized protein</fullName>
    </submittedName>
</protein>
<dbReference type="EMBL" id="BK015540">
    <property type="protein sequence ID" value="DAE11950.1"/>
    <property type="molecule type" value="Genomic_DNA"/>
</dbReference>
<name>A0A8S5PY33_9CAUD</name>
<organism evidence="1">
    <name type="scientific">Myoviridae sp. ctBtT5</name>
    <dbReference type="NCBI Taxonomy" id="2825048"/>
    <lineage>
        <taxon>Viruses</taxon>
        <taxon>Duplodnaviria</taxon>
        <taxon>Heunggongvirae</taxon>
        <taxon>Uroviricota</taxon>
        <taxon>Caudoviricetes</taxon>
    </lineage>
</organism>
<accession>A0A8S5PY33</accession>